<evidence type="ECO:0000313" key="1">
    <source>
        <dbReference type="EMBL" id="ARQ72381.1"/>
    </source>
</evidence>
<dbReference type="Proteomes" id="UP000194218">
    <property type="component" value="Chromosome"/>
</dbReference>
<gene>
    <name evidence="1" type="ORF">CAG99_15190</name>
</gene>
<sequence>MTRRTFVSVTAAALTAGPIPSRHVDPALITYVEEQLEGHYRADTMLGPHDLIVTVSAQYELIDRLVRSATGETMHGLLRIGAAYAALVGWLYQDAGDLAAMFWRGGTQEVAMRSRDRQLVAYSLINQAQVRVDLGDGVGVIDLCEAALEEERGLAAKVRVLARCWGAHGAALTGDRTAVDEMLDQAGGLLGRVDDDLPWGNAPRRTPGYLEVQRATCYGRLGLGREAGALWDQVLTEVPEAARRDRGVFLARRAHAAAADDDPDRAVDVAREVVQIAVDTGSLRMRRELDALRRAMRPRQDAAVGRALVKALEPVTERG</sequence>
<protein>
    <submittedName>
        <fullName evidence="1">Twin-arginine translocation pathway signal</fullName>
    </submittedName>
</protein>
<organism evidence="1 2">
    <name type="scientific">Streptomyces marincola</name>
    <dbReference type="NCBI Taxonomy" id="2878388"/>
    <lineage>
        <taxon>Bacteria</taxon>
        <taxon>Bacillati</taxon>
        <taxon>Actinomycetota</taxon>
        <taxon>Actinomycetes</taxon>
        <taxon>Kitasatosporales</taxon>
        <taxon>Streptomycetaceae</taxon>
        <taxon>Streptomyces</taxon>
    </lineage>
</organism>
<evidence type="ECO:0000313" key="2">
    <source>
        <dbReference type="Proteomes" id="UP000194218"/>
    </source>
</evidence>
<dbReference type="KEGG" id="smao:CAG99_15190"/>
<proteinExistence type="predicted"/>
<accession>A0A1W7D5K9</accession>
<keyword evidence="2" id="KW-1185">Reference proteome</keyword>
<name>A0A1W7D5K9_9ACTN</name>
<dbReference type="AlphaFoldDB" id="A0A1W7D5K9"/>
<reference evidence="1 2" key="1">
    <citation type="submission" date="2017-05" db="EMBL/GenBank/DDBJ databases">
        <title>Complete genome sequence of Streptomyces sp. SCSIO 03032 revealed the diverse biosynthetic pathways for its bioactive secondary metabolites.</title>
        <authorList>
            <person name="Ma L."/>
            <person name="Zhu Y."/>
            <person name="Zhang W."/>
            <person name="Zhang G."/>
            <person name="Tian X."/>
            <person name="Zhang S."/>
            <person name="Zhang C."/>
        </authorList>
    </citation>
    <scope>NUCLEOTIDE SEQUENCE [LARGE SCALE GENOMIC DNA]</scope>
    <source>
        <strain evidence="1 2">SCSIO 03032</strain>
    </source>
</reference>
<dbReference type="EMBL" id="CP021121">
    <property type="protein sequence ID" value="ARQ72381.1"/>
    <property type="molecule type" value="Genomic_DNA"/>
</dbReference>
<dbReference type="OrthoDB" id="5184419at2"/>